<dbReference type="OrthoDB" id="1493774at2"/>
<protein>
    <recommendedName>
        <fullName evidence="4">FixH protein</fullName>
    </recommendedName>
</protein>
<dbReference type="Proteomes" id="UP000007590">
    <property type="component" value="Chromosome"/>
</dbReference>
<organism evidence="2 3">
    <name type="scientific">Solitalea canadensis (strain ATCC 29591 / DSM 3403 / JCM 21819 / LMG 8368 / NBRC 15130 / NCIMB 12057 / USAM 9D)</name>
    <name type="common">Flexibacter canadensis</name>
    <dbReference type="NCBI Taxonomy" id="929556"/>
    <lineage>
        <taxon>Bacteria</taxon>
        <taxon>Pseudomonadati</taxon>
        <taxon>Bacteroidota</taxon>
        <taxon>Sphingobacteriia</taxon>
        <taxon>Sphingobacteriales</taxon>
        <taxon>Sphingobacteriaceae</taxon>
        <taxon>Solitalea</taxon>
    </lineage>
</organism>
<accession>H8KTM3</accession>
<dbReference type="InterPro" id="IPR008620">
    <property type="entry name" value="FixH"/>
</dbReference>
<evidence type="ECO:0000256" key="1">
    <source>
        <dbReference type="SAM" id="Phobius"/>
    </source>
</evidence>
<keyword evidence="1" id="KW-1133">Transmembrane helix</keyword>
<sequence length="147" mass="17008">MKLGWGTITALFYCSFVVFMLGLVYLAMREKFELVTPNYYAEELKYQHKIDAAKNANQLSEMTDIQIVNKSVTINLPKEFDGKVVTGQIYFFRPSDGTKDLKVELKPDDSGKQVITNSSFIKGLYKIKLDWKCDGKDYFLEQNIFFQ</sequence>
<dbReference type="RefSeq" id="WP_014679708.1">
    <property type="nucleotide sequence ID" value="NC_017770.1"/>
</dbReference>
<evidence type="ECO:0000313" key="2">
    <source>
        <dbReference type="EMBL" id="AFD06481.1"/>
    </source>
</evidence>
<dbReference type="STRING" id="929556.Solca_1395"/>
<dbReference type="EMBL" id="CP003349">
    <property type="protein sequence ID" value="AFD06481.1"/>
    <property type="molecule type" value="Genomic_DNA"/>
</dbReference>
<dbReference type="Pfam" id="PF05751">
    <property type="entry name" value="FixH"/>
    <property type="match status" value="1"/>
</dbReference>
<proteinExistence type="predicted"/>
<dbReference type="eggNOG" id="COG3198">
    <property type="taxonomic scope" value="Bacteria"/>
</dbReference>
<dbReference type="KEGG" id="scn:Solca_1395"/>
<dbReference type="AlphaFoldDB" id="H8KTM3"/>
<dbReference type="HOGENOM" id="CLU_142165_0_0_10"/>
<keyword evidence="1" id="KW-0472">Membrane</keyword>
<reference evidence="2" key="1">
    <citation type="submission" date="2012-02" db="EMBL/GenBank/DDBJ databases">
        <title>The complete genome of Solitalea canadensis DSM 3403.</title>
        <authorList>
            <consortium name="US DOE Joint Genome Institute (JGI-PGF)"/>
            <person name="Lucas S."/>
            <person name="Copeland A."/>
            <person name="Lapidus A."/>
            <person name="Glavina del Rio T."/>
            <person name="Dalin E."/>
            <person name="Tice H."/>
            <person name="Bruce D."/>
            <person name="Goodwin L."/>
            <person name="Pitluck S."/>
            <person name="Peters L."/>
            <person name="Ovchinnikova G."/>
            <person name="Lu M."/>
            <person name="Kyrpides N."/>
            <person name="Mavromatis K."/>
            <person name="Ivanova N."/>
            <person name="Brettin T."/>
            <person name="Detter J.C."/>
            <person name="Han C."/>
            <person name="Larimer F."/>
            <person name="Land M."/>
            <person name="Hauser L."/>
            <person name="Markowitz V."/>
            <person name="Cheng J.-F."/>
            <person name="Hugenholtz P."/>
            <person name="Woyke T."/>
            <person name="Wu D."/>
            <person name="Spring S."/>
            <person name="Schroeder M."/>
            <person name="Kopitz M."/>
            <person name="Brambilla E."/>
            <person name="Klenk H.-P."/>
            <person name="Eisen J.A."/>
        </authorList>
    </citation>
    <scope>NUCLEOTIDE SEQUENCE</scope>
    <source>
        <strain evidence="2">DSM 3403</strain>
    </source>
</reference>
<gene>
    <name evidence="2" type="ordered locus">Solca_1395</name>
</gene>
<keyword evidence="1" id="KW-0812">Transmembrane</keyword>
<evidence type="ECO:0000313" key="3">
    <source>
        <dbReference type="Proteomes" id="UP000007590"/>
    </source>
</evidence>
<name>H8KTM3_SOLCM</name>
<keyword evidence="3" id="KW-1185">Reference proteome</keyword>
<evidence type="ECO:0008006" key="4">
    <source>
        <dbReference type="Google" id="ProtNLM"/>
    </source>
</evidence>
<feature type="transmembrane region" description="Helical" evidence="1">
    <location>
        <begin position="6"/>
        <end position="28"/>
    </location>
</feature>